<dbReference type="PANTHER" id="PTHR13696">
    <property type="entry name" value="P-LOOP CONTAINING NUCLEOSIDE TRIPHOSPHATE HYDROLASE"/>
    <property type="match status" value="1"/>
</dbReference>
<organism evidence="6 7">
    <name type="scientific">Candidatus Butyricicoccus avistercoris</name>
    <dbReference type="NCBI Taxonomy" id="2838518"/>
    <lineage>
        <taxon>Bacteria</taxon>
        <taxon>Bacillati</taxon>
        <taxon>Bacillota</taxon>
        <taxon>Clostridia</taxon>
        <taxon>Eubacteriales</taxon>
        <taxon>Butyricicoccaceae</taxon>
        <taxon>Butyricicoccus</taxon>
    </lineage>
</organism>
<comment type="caution">
    <text evidence="6">The sequence shown here is derived from an EMBL/GenBank/DDBJ whole genome shotgun (WGS) entry which is preliminary data.</text>
</comment>
<reference evidence="6" key="1">
    <citation type="journal article" date="2021" name="PeerJ">
        <title>Extensive microbial diversity within the chicken gut microbiome revealed by metagenomics and culture.</title>
        <authorList>
            <person name="Gilroy R."/>
            <person name="Ravi A."/>
            <person name="Getino M."/>
            <person name="Pursley I."/>
            <person name="Horton D.L."/>
            <person name="Alikhan N.F."/>
            <person name="Baker D."/>
            <person name="Gharbi K."/>
            <person name="Hall N."/>
            <person name="Watson M."/>
            <person name="Adriaenssens E.M."/>
            <person name="Foster-Nyarko E."/>
            <person name="Jarju S."/>
            <person name="Secka A."/>
            <person name="Antonio M."/>
            <person name="Oren A."/>
            <person name="Chaudhuri R.R."/>
            <person name="La Ragione R."/>
            <person name="Hildebrand F."/>
            <person name="Pallen M.J."/>
        </authorList>
    </citation>
    <scope>NUCLEOTIDE SEQUENCE</scope>
    <source>
        <strain evidence="6">CHK193-4272</strain>
    </source>
</reference>
<dbReference type="CDD" id="cd02042">
    <property type="entry name" value="ParAB_family"/>
    <property type="match status" value="1"/>
</dbReference>
<feature type="domain" description="AAA" evidence="5">
    <location>
        <begin position="8"/>
        <end position="181"/>
    </location>
</feature>
<dbReference type="InterPro" id="IPR025669">
    <property type="entry name" value="AAA_dom"/>
</dbReference>
<dbReference type="Proteomes" id="UP000886808">
    <property type="component" value="Unassembled WGS sequence"/>
</dbReference>
<sequence length="259" mass="28747">MSTKRQGKIVALINQKGGVGKTTTAVNLAAALKEKGQNILLCDFDPQGNATSGFGIDPREIEITTYDLVIAEKPDTKKAIIHTKWVDVLGSNTDLSGAEIDLLSLDRREYRLRDVLEQVKSDYDYILIDCPPSLGILTLECLCAADSFLVPMQTEYYALEGLSQLMATIRSVQKGLNKNIRMEGILLTMYDGRTNLAVQVVEEVKKHFGERVYSTVIPRNVRLSEAPSHGEPITAYDRLCRGAEAYISMADEFLKKNTI</sequence>
<dbReference type="PANTHER" id="PTHR13696:SF52">
    <property type="entry name" value="PARA FAMILY PROTEIN CT_582"/>
    <property type="match status" value="1"/>
</dbReference>
<dbReference type="InterPro" id="IPR027417">
    <property type="entry name" value="P-loop_NTPase"/>
</dbReference>
<dbReference type="Gene3D" id="3.40.50.300">
    <property type="entry name" value="P-loop containing nucleotide triphosphate hydrolases"/>
    <property type="match status" value="1"/>
</dbReference>
<comment type="catalytic activity">
    <reaction evidence="2">
        <text>ATP + H2O = ADP + phosphate + H(+)</text>
        <dbReference type="Rhea" id="RHEA:13065"/>
        <dbReference type="ChEBI" id="CHEBI:15377"/>
        <dbReference type="ChEBI" id="CHEBI:15378"/>
        <dbReference type="ChEBI" id="CHEBI:30616"/>
        <dbReference type="ChEBI" id="CHEBI:43474"/>
        <dbReference type="ChEBI" id="CHEBI:456216"/>
    </reaction>
</comment>
<accession>A0A9D1PHT5</accession>
<evidence type="ECO:0000256" key="1">
    <source>
        <dbReference type="ARBA" id="ARBA00006976"/>
    </source>
</evidence>
<evidence type="ECO:0000313" key="7">
    <source>
        <dbReference type="Proteomes" id="UP000886808"/>
    </source>
</evidence>
<protein>
    <recommendedName>
        <fullName evidence="4">Sporulation initiation inhibitor protein Soj</fullName>
    </recommendedName>
</protein>
<proteinExistence type="inferred from homology"/>
<evidence type="ECO:0000256" key="2">
    <source>
        <dbReference type="ARBA" id="ARBA00049360"/>
    </source>
</evidence>
<evidence type="ECO:0000256" key="4">
    <source>
        <dbReference type="ARBA" id="ARBA00071824"/>
    </source>
</evidence>
<dbReference type="Pfam" id="PF13614">
    <property type="entry name" value="AAA_31"/>
    <property type="match status" value="1"/>
</dbReference>
<comment type="similarity">
    <text evidence="1">Belongs to the ParA family.</text>
</comment>
<dbReference type="InterPro" id="IPR050678">
    <property type="entry name" value="DNA_Partitioning_ATPase"/>
</dbReference>
<dbReference type="SUPFAM" id="SSF52540">
    <property type="entry name" value="P-loop containing nucleoside triphosphate hydrolases"/>
    <property type="match status" value="1"/>
</dbReference>
<reference evidence="6" key="2">
    <citation type="submission" date="2021-04" db="EMBL/GenBank/DDBJ databases">
        <authorList>
            <person name="Gilroy R."/>
        </authorList>
    </citation>
    <scope>NUCLEOTIDE SEQUENCE</scope>
    <source>
        <strain evidence="6">CHK193-4272</strain>
    </source>
</reference>
<name>A0A9D1PHT5_9FIRM</name>
<evidence type="ECO:0000313" key="6">
    <source>
        <dbReference type="EMBL" id="HIV62344.1"/>
    </source>
</evidence>
<dbReference type="PIRSF" id="PIRSF009320">
    <property type="entry name" value="Nuc_binding_HP_1000"/>
    <property type="match status" value="1"/>
</dbReference>
<evidence type="ECO:0000259" key="5">
    <source>
        <dbReference type="Pfam" id="PF13614"/>
    </source>
</evidence>
<gene>
    <name evidence="6" type="ORF">H9746_05845</name>
</gene>
<dbReference type="FunFam" id="3.40.50.300:FF:000285">
    <property type="entry name" value="Sporulation initiation inhibitor Soj"/>
    <property type="match status" value="1"/>
</dbReference>
<evidence type="ECO:0000256" key="3">
    <source>
        <dbReference type="ARBA" id="ARBA00062323"/>
    </source>
</evidence>
<comment type="subunit">
    <text evidence="3">Dimerizes in the presence of ATP but not ADP; ATP-binding is required for double-stranded (ds)DNA-binding. Interacts with DnaA.</text>
</comment>
<dbReference type="EMBL" id="DXIE01000033">
    <property type="protein sequence ID" value="HIV62344.1"/>
    <property type="molecule type" value="Genomic_DNA"/>
</dbReference>
<dbReference type="AlphaFoldDB" id="A0A9D1PHT5"/>